<proteinExistence type="predicted"/>
<evidence type="ECO:0000313" key="2">
    <source>
        <dbReference type="EMBL" id="PIW34162.1"/>
    </source>
</evidence>
<dbReference type="Pfam" id="PF00534">
    <property type="entry name" value="Glycos_transf_1"/>
    <property type="match status" value="1"/>
</dbReference>
<organism evidence="2 3">
    <name type="scientific">bacterium (Candidatus Ratteibacteria) CG15_BIG_FIL_POST_REV_8_21_14_020_41_12</name>
    <dbReference type="NCBI Taxonomy" id="2014291"/>
    <lineage>
        <taxon>Bacteria</taxon>
        <taxon>Candidatus Ratteibacteria</taxon>
    </lineage>
</organism>
<protein>
    <submittedName>
        <fullName evidence="2">Glycosyl transferase family 1</fullName>
    </submittedName>
</protein>
<accession>A0A2M7H081</accession>
<comment type="caution">
    <text evidence="2">The sequence shown here is derived from an EMBL/GenBank/DDBJ whole genome shotgun (WGS) entry which is preliminary data.</text>
</comment>
<evidence type="ECO:0000313" key="3">
    <source>
        <dbReference type="Proteomes" id="UP000230025"/>
    </source>
</evidence>
<dbReference type="Proteomes" id="UP000230025">
    <property type="component" value="Unassembled WGS sequence"/>
</dbReference>
<dbReference type="CDD" id="cd03822">
    <property type="entry name" value="GT4_mannosyltransferase-like"/>
    <property type="match status" value="1"/>
</dbReference>
<sequence>MKSKIILVSSYPPRQCGIAAFTADLVNSLGRIDSELNCRIVAIGDKKYHYDKKVKFCISQRKKESFLKAADWINDSKANIINIQHQFLLYGEEGEFTASFLNRIKLPVITTIHTLPSQPARREKEAIKAIVDKSEKVTVMINYAKEILRKVYHASGEKIKVIPHPVPKIEKIGRERAKLKLGLKGNIISTFGFIRRDKGIEYGLAALPEILKQTPDTFYLIIGKTQPSHRAEEGESYRKSLINRAEKLGVRKNVKLVNRFLPLKELTDYLCATDIFLTPYLGKSQVSSGALIYGLSLGRICISTPFSYAKEVLSSGRGILVEFRKSGCIAKAVTKILRDGKLRKDMEKKAYQYGKNLLWDKVAKDYLKLFRRNAK</sequence>
<keyword evidence="2" id="KW-0808">Transferase</keyword>
<dbReference type="PANTHER" id="PTHR12526">
    <property type="entry name" value="GLYCOSYLTRANSFERASE"/>
    <property type="match status" value="1"/>
</dbReference>
<evidence type="ECO:0000259" key="1">
    <source>
        <dbReference type="Pfam" id="PF00534"/>
    </source>
</evidence>
<dbReference type="SUPFAM" id="SSF53756">
    <property type="entry name" value="UDP-Glycosyltransferase/glycogen phosphorylase"/>
    <property type="match status" value="1"/>
</dbReference>
<dbReference type="EMBL" id="PFFY01000035">
    <property type="protein sequence ID" value="PIW34162.1"/>
    <property type="molecule type" value="Genomic_DNA"/>
</dbReference>
<dbReference type="InterPro" id="IPR001296">
    <property type="entry name" value="Glyco_trans_1"/>
</dbReference>
<dbReference type="AlphaFoldDB" id="A0A2M7H081"/>
<dbReference type="Gene3D" id="3.40.50.2000">
    <property type="entry name" value="Glycogen Phosphorylase B"/>
    <property type="match status" value="2"/>
</dbReference>
<name>A0A2M7H081_9BACT</name>
<feature type="domain" description="Glycosyl transferase family 1" evidence="1">
    <location>
        <begin position="174"/>
        <end position="352"/>
    </location>
</feature>
<gene>
    <name evidence="2" type="ORF">COW28_00750</name>
</gene>
<reference evidence="3" key="1">
    <citation type="submission" date="2017-09" db="EMBL/GenBank/DDBJ databases">
        <title>Depth-based differentiation of microbial function through sediment-hosted aquifers and enrichment of novel symbionts in the deep terrestrial subsurface.</title>
        <authorList>
            <person name="Probst A.J."/>
            <person name="Ladd B."/>
            <person name="Jarett J.K."/>
            <person name="Geller-Mcgrath D.E."/>
            <person name="Sieber C.M.K."/>
            <person name="Emerson J.B."/>
            <person name="Anantharaman K."/>
            <person name="Thomas B.C."/>
            <person name="Malmstrom R."/>
            <person name="Stieglmeier M."/>
            <person name="Klingl A."/>
            <person name="Woyke T."/>
            <person name="Ryan C.M."/>
            <person name="Banfield J.F."/>
        </authorList>
    </citation>
    <scope>NUCLEOTIDE SEQUENCE [LARGE SCALE GENOMIC DNA]</scope>
</reference>
<dbReference type="GO" id="GO:0016757">
    <property type="term" value="F:glycosyltransferase activity"/>
    <property type="evidence" value="ECO:0007669"/>
    <property type="project" value="InterPro"/>
</dbReference>
<dbReference type="PANTHER" id="PTHR12526:SF572">
    <property type="entry name" value="BLL5144 PROTEIN"/>
    <property type="match status" value="1"/>
</dbReference>